<proteinExistence type="predicted"/>
<protein>
    <submittedName>
        <fullName evidence="2">Uncharacterized protein</fullName>
    </submittedName>
</protein>
<evidence type="ECO:0000256" key="1">
    <source>
        <dbReference type="SAM" id="MobiDB-lite"/>
    </source>
</evidence>
<name>I2N2F7_STRT9</name>
<sequence length="102" mass="11399">MRDLIVQAFSWALHMLLPARGRHRGPSRSAAASTYSIPPSPWSRPWTGPSSDTARSIFTADEARSLTQEQRERFYATAWAELGCDYPYLAEGVHQVPAEVHA</sequence>
<dbReference type="EMBL" id="CP029159">
    <property type="protein sequence ID" value="QKM68620.1"/>
    <property type="molecule type" value="Genomic_DNA"/>
</dbReference>
<dbReference type="Proteomes" id="UP000005940">
    <property type="component" value="Chromosome"/>
</dbReference>
<evidence type="ECO:0000313" key="2">
    <source>
        <dbReference type="EMBL" id="QKM68620.1"/>
    </source>
</evidence>
<dbReference type="AlphaFoldDB" id="I2N2F7"/>
<evidence type="ECO:0000313" key="3">
    <source>
        <dbReference type="Proteomes" id="UP000005940"/>
    </source>
</evidence>
<reference evidence="2 3" key="1">
    <citation type="journal article" date="2012" name="J. Bacteriol.">
        <title>Draft genome of Streptomyces tsukubaensis NRRL 18488, the producer of the clinically important immunosuppressant tacrolimus (FK506).</title>
        <authorList>
            <person name="Barreiro C."/>
            <person name="Prieto C."/>
            <person name="Sola-Landa A."/>
            <person name="Solera E."/>
            <person name="Martinez-Castro M."/>
            <person name="Perez-Redondo R."/>
            <person name="Garcia-Estrada C."/>
            <person name="Aparicio J.F."/>
            <person name="Fernandez-Martinez L.T."/>
            <person name="Santos-Aberturas J."/>
            <person name="Salehi-Najafabadi Z."/>
            <person name="Rodriguez-Garcia A."/>
            <person name="Tauch A."/>
            <person name="Martin J.F."/>
        </authorList>
    </citation>
    <scope>NUCLEOTIDE SEQUENCE [LARGE SCALE GENOMIC DNA]</scope>
    <source>
        <strain evidence="3">DSM 42081 / NBRC 108919 / NRRL 18488 / 9993</strain>
    </source>
</reference>
<feature type="region of interest" description="Disordered" evidence="1">
    <location>
        <begin position="21"/>
        <end position="54"/>
    </location>
</feature>
<organism evidence="2 3">
    <name type="scientific">Streptomyces tsukubensis (strain DSM 42081 / NBRC 108919 / NRRL 18488 / 9993)</name>
    <dbReference type="NCBI Taxonomy" id="1114943"/>
    <lineage>
        <taxon>Bacteria</taxon>
        <taxon>Bacillati</taxon>
        <taxon>Actinomycetota</taxon>
        <taxon>Actinomycetes</taxon>
        <taxon>Kitasatosporales</taxon>
        <taxon>Streptomycetaceae</taxon>
        <taxon>Streptomyces</taxon>
    </lineage>
</organism>
<accession>I2N2F7</accession>
<keyword evidence="3" id="KW-1185">Reference proteome</keyword>
<gene>
    <name evidence="2" type="ORF">STSU_016990</name>
</gene>